<protein>
    <submittedName>
        <fullName evidence="3">Uncharacterized protein</fullName>
    </submittedName>
</protein>
<accession>A0A1I8FPG2</accession>
<dbReference type="AlphaFoldDB" id="A0A1I8FPG2"/>
<reference evidence="3" key="1">
    <citation type="submission" date="2016-11" db="UniProtKB">
        <authorList>
            <consortium name="WormBaseParasite"/>
        </authorList>
    </citation>
    <scope>IDENTIFICATION</scope>
</reference>
<evidence type="ECO:0000256" key="1">
    <source>
        <dbReference type="SAM" id="MobiDB-lite"/>
    </source>
</evidence>
<organism evidence="2 3">
    <name type="scientific">Macrostomum lignano</name>
    <dbReference type="NCBI Taxonomy" id="282301"/>
    <lineage>
        <taxon>Eukaryota</taxon>
        <taxon>Metazoa</taxon>
        <taxon>Spiralia</taxon>
        <taxon>Lophotrochozoa</taxon>
        <taxon>Platyhelminthes</taxon>
        <taxon>Rhabditophora</taxon>
        <taxon>Macrostomorpha</taxon>
        <taxon>Macrostomida</taxon>
        <taxon>Macrostomidae</taxon>
        <taxon>Macrostomum</taxon>
    </lineage>
</organism>
<feature type="region of interest" description="Disordered" evidence="1">
    <location>
        <begin position="27"/>
        <end position="62"/>
    </location>
</feature>
<name>A0A1I8FPG2_9PLAT</name>
<sequence>MLLHTARQPAAQSHVRRLRRRLSELQRAVCPSARPARRAKNLPATPARGRASPGPKTSGAISWRATRPDMSARLRVPSVPNVSAVASSARSHGCAFGIAQLCKFVQPVPGRADLALQSGAHLALARVHGVVAATVATAATASTEADGRSSSDSACLLDSLVAAPDLFT</sequence>
<keyword evidence="2" id="KW-1185">Reference proteome</keyword>
<evidence type="ECO:0000313" key="3">
    <source>
        <dbReference type="WBParaSite" id="maker-unitig_43221-snap-gene-0.2-mRNA-1"/>
    </source>
</evidence>
<dbReference type="WBParaSite" id="maker-unitig_43221-snap-gene-0.2-mRNA-1">
    <property type="protein sequence ID" value="maker-unitig_43221-snap-gene-0.2-mRNA-1"/>
    <property type="gene ID" value="maker-unitig_43221-snap-gene-0.2"/>
</dbReference>
<proteinExistence type="predicted"/>
<evidence type="ECO:0000313" key="2">
    <source>
        <dbReference type="Proteomes" id="UP000095280"/>
    </source>
</evidence>
<dbReference type="Proteomes" id="UP000095280">
    <property type="component" value="Unplaced"/>
</dbReference>